<keyword evidence="5" id="KW-1185">Reference proteome</keyword>
<feature type="region of interest" description="Disordered" evidence="3">
    <location>
        <begin position="1"/>
        <end position="21"/>
    </location>
</feature>
<gene>
    <name evidence="4" type="ORF">SRB5_11820</name>
</gene>
<accession>A0A7K0CCA0</accession>
<keyword evidence="2" id="KW-0479">Metal-binding</keyword>
<name>A0A7K0CCA0_9ACTN</name>
<dbReference type="GO" id="GO:0046872">
    <property type="term" value="F:metal ion binding"/>
    <property type="evidence" value="ECO:0007669"/>
    <property type="project" value="UniProtKB-KW"/>
</dbReference>
<evidence type="ECO:0000256" key="3">
    <source>
        <dbReference type="SAM" id="MobiDB-lite"/>
    </source>
</evidence>
<evidence type="ECO:0000256" key="2">
    <source>
        <dbReference type="RuleBase" id="RU366034"/>
    </source>
</evidence>
<comment type="similarity">
    <text evidence="2">Belongs to the terpene synthase family.</text>
</comment>
<dbReference type="EMBL" id="WEGJ01000002">
    <property type="protein sequence ID" value="MQY11068.1"/>
    <property type="molecule type" value="Genomic_DNA"/>
</dbReference>
<reference evidence="4 5" key="1">
    <citation type="submission" date="2019-10" db="EMBL/GenBank/DDBJ databases">
        <title>Streptomyces smaragdinus sp. nov. and Streptomyces fabii sp. nov., isolated from the gut of fungus growing-termite Macrotermes natalensis.</title>
        <authorList>
            <person name="Schwitalla J."/>
            <person name="Benndorf R."/>
            <person name="Martin K."/>
            <person name="De Beer W."/>
            <person name="Kaster A.-K."/>
            <person name="Vollmers J."/>
            <person name="Poulsen M."/>
            <person name="Beemelmanns C."/>
        </authorList>
    </citation>
    <scope>NUCLEOTIDE SEQUENCE [LARGE SCALE GENOMIC DNA]</scope>
    <source>
        <strain evidence="4 5">RB5</strain>
    </source>
</reference>
<evidence type="ECO:0000256" key="1">
    <source>
        <dbReference type="ARBA" id="ARBA00023239"/>
    </source>
</evidence>
<dbReference type="SFLD" id="SFLDG01020">
    <property type="entry name" value="Terpene_Cyclase_Like_2"/>
    <property type="match status" value="1"/>
</dbReference>
<dbReference type="Pfam" id="PF19086">
    <property type="entry name" value="Terpene_syn_C_2"/>
    <property type="match status" value="1"/>
</dbReference>
<proteinExistence type="inferred from homology"/>
<evidence type="ECO:0000313" key="5">
    <source>
        <dbReference type="Proteomes" id="UP000466345"/>
    </source>
</evidence>
<dbReference type="GO" id="GO:0010333">
    <property type="term" value="F:terpene synthase activity"/>
    <property type="evidence" value="ECO:0007669"/>
    <property type="project" value="InterPro"/>
</dbReference>
<keyword evidence="1 2" id="KW-0456">Lyase</keyword>
<dbReference type="SFLD" id="SFLDS00005">
    <property type="entry name" value="Isoprenoid_Synthase_Type_I"/>
    <property type="match status" value="1"/>
</dbReference>
<dbReference type="Proteomes" id="UP000466345">
    <property type="component" value="Unassembled WGS sequence"/>
</dbReference>
<dbReference type="SUPFAM" id="SSF48576">
    <property type="entry name" value="Terpenoid synthases"/>
    <property type="match status" value="1"/>
</dbReference>
<organism evidence="4 5">
    <name type="scientific">Streptomyces smaragdinus</name>
    <dbReference type="NCBI Taxonomy" id="2585196"/>
    <lineage>
        <taxon>Bacteria</taxon>
        <taxon>Bacillati</taxon>
        <taxon>Actinomycetota</taxon>
        <taxon>Actinomycetes</taxon>
        <taxon>Kitasatosporales</taxon>
        <taxon>Streptomycetaceae</taxon>
        <taxon>Streptomyces</taxon>
    </lineage>
</organism>
<comment type="cofactor">
    <cofactor evidence="2">
        <name>Mg(2+)</name>
        <dbReference type="ChEBI" id="CHEBI:18420"/>
    </cofactor>
</comment>
<dbReference type="AlphaFoldDB" id="A0A7K0CCA0"/>
<comment type="caution">
    <text evidence="4">The sequence shown here is derived from an EMBL/GenBank/DDBJ whole genome shotgun (WGS) entry which is preliminary data.</text>
</comment>
<evidence type="ECO:0000313" key="4">
    <source>
        <dbReference type="EMBL" id="MQY11068.1"/>
    </source>
</evidence>
<dbReference type="InterPro" id="IPR008949">
    <property type="entry name" value="Isoprenoid_synthase_dom_sf"/>
</dbReference>
<dbReference type="Gene3D" id="1.10.600.10">
    <property type="entry name" value="Farnesyl Diphosphate Synthase"/>
    <property type="match status" value="1"/>
</dbReference>
<keyword evidence="2" id="KW-0460">Magnesium</keyword>
<dbReference type="PANTHER" id="PTHR35201">
    <property type="entry name" value="TERPENE SYNTHASE"/>
    <property type="match status" value="1"/>
</dbReference>
<sequence>MKRAPAEAGTGITGADPGDGGRRAALLQGKTQGLSLLNPNLRLVEPLVTAWAQKVGLLSAEAAEQARRERHIAFAGRVWPWAPPERLAELSRLALWMFAVDDRSDARGDDSGEVDTELQAMMRIVTCAQEAVPEQAPASVRVLAEVVPRLTDRMSPAWGVRLRRHLAEWIYTNRDMIRRRAESSVPTPRNYIAWRRVSGAVGWCFDLTEYAHDAELTELVWSSPACRRVRDSAADIICWTNDLYSLAKELRTGETSNLVVVLQHHHHLTLRDAVSEVHRRLSLRITELPAAIVSLRTTASAMNLTMLERGAVDRYVDGIRAWARGFINYSQESARYADSLVPLKAAGLRL</sequence>
<dbReference type="PANTHER" id="PTHR35201:SF4">
    <property type="entry name" value="BETA-PINACENE SYNTHASE-RELATED"/>
    <property type="match status" value="1"/>
</dbReference>
<dbReference type="EC" id="4.2.3.-" evidence="2"/>
<protein>
    <recommendedName>
        <fullName evidence="2">Terpene synthase</fullName>
        <ecNumber evidence="2">4.2.3.-</ecNumber>
    </recommendedName>
</protein>
<dbReference type="InterPro" id="IPR034686">
    <property type="entry name" value="Terpene_cyclase-like_2"/>
</dbReference>